<dbReference type="PROSITE" id="PS50943">
    <property type="entry name" value="HTH_CROC1"/>
    <property type="match status" value="1"/>
</dbReference>
<name>A0ABP7E2Q8_9ACTN</name>
<evidence type="ECO:0000313" key="2">
    <source>
        <dbReference type="EMBL" id="GAA3711460.1"/>
    </source>
</evidence>
<evidence type="ECO:0000259" key="1">
    <source>
        <dbReference type="PROSITE" id="PS50943"/>
    </source>
</evidence>
<keyword evidence="3" id="KW-1185">Reference proteome</keyword>
<dbReference type="Gene3D" id="1.10.260.40">
    <property type="entry name" value="lambda repressor-like DNA-binding domains"/>
    <property type="match status" value="2"/>
</dbReference>
<sequence length="293" mass="31269">MPERIFNAQKFRAAIQASGLKQSEVGEPPVSLGESVISRYGSGAVTPPPEKLPALAARVGLPLDVLAPRRGLPDLKDLRCDAGIQQKDTPQYTGTKSAMPVRAAENGMRRLKDEFVAPLAEAYGVSVEELRAAQERSFGNMVPAVRKPAPPRSAALGAPQTVAEKITYLLERTYARHERPTDAELADRGNQKTGRPILDEVLVRALRTGKESTGDEAILGALAAALDAPLVFFTSDSPDEAARIVAGIRTVQNGVRAARHGDGPLPPEWLDFIEASIREITGGKSPDGPDSQG</sequence>
<reference evidence="3" key="1">
    <citation type="journal article" date="2019" name="Int. J. Syst. Evol. Microbiol.">
        <title>The Global Catalogue of Microorganisms (GCM) 10K type strain sequencing project: providing services to taxonomists for standard genome sequencing and annotation.</title>
        <authorList>
            <consortium name="The Broad Institute Genomics Platform"/>
            <consortium name="The Broad Institute Genome Sequencing Center for Infectious Disease"/>
            <person name="Wu L."/>
            <person name="Ma J."/>
        </authorList>
    </citation>
    <scope>NUCLEOTIDE SEQUENCE [LARGE SCALE GENOMIC DNA]</scope>
    <source>
        <strain evidence="3">JCM 30846</strain>
    </source>
</reference>
<dbReference type="EMBL" id="BAABEP010000002">
    <property type="protein sequence ID" value="GAA3711460.1"/>
    <property type="molecule type" value="Genomic_DNA"/>
</dbReference>
<evidence type="ECO:0000313" key="3">
    <source>
        <dbReference type="Proteomes" id="UP001499884"/>
    </source>
</evidence>
<accession>A0ABP7E2Q8</accession>
<organism evidence="2 3">
    <name type="scientific">Streptomyces tremellae</name>
    <dbReference type="NCBI Taxonomy" id="1124239"/>
    <lineage>
        <taxon>Bacteria</taxon>
        <taxon>Bacillati</taxon>
        <taxon>Actinomycetota</taxon>
        <taxon>Actinomycetes</taxon>
        <taxon>Kitasatosporales</taxon>
        <taxon>Streptomycetaceae</taxon>
        <taxon>Streptomyces</taxon>
    </lineage>
</organism>
<dbReference type="InterPro" id="IPR001387">
    <property type="entry name" value="Cro/C1-type_HTH"/>
</dbReference>
<dbReference type="SMART" id="SM00530">
    <property type="entry name" value="HTH_XRE"/>
    <property type="match status" value="2"/>
</dbReference>
<comment type="caution">
    <text evidence="2">The sequence shown here is derived from an EMBL/GenBank/DDBJ whole genome shotgun (WGS) entry which is preliminary data.</text>
</comment>
<dbReference type="RefSeq" id="WP_345640799.1">
    <property type="nucleotide sequence ID" value="NZ_BAABEP010000002.1"/>
</dbReference>
<feature type="domain" description="HTH cro/C1-type" evidence="1">
    <location>
        <begin position="105"/>
        <end position="130"/>
    </location>
</feature>
<protein>
    <recommendedName>
        <fullName evidence="1">HTH cro/C1-type domain-containing protein</fullName>
    </recommendedName>
</protein>
<dbReference type="CDD" id="cd00093">
    <property type="entry name" value="HTH_XRE"/>
    <property type="match status" value="1"/>
</dbReference>
<dbReference type="InterPro" id="IPR010982">
    <property type="entry name" value="Lambda_DNA-bd_dom_sf"/>
</dbReference>
<gene>
    <name evidence="2" type="ORF">GCM10023082_06580</name>
</gene>
<proteinExistence type="predicted"/>
<dbReference type="Proteomes" id="UP001499884">
    <property type="component" value="Unassembled WGS sequence"/>
</dbReference>